<keyword evidence="3" id="KW-1185">Reference proteome</keyword>
<dbReference type="EMBL" id="QJRY01000009">
    <property type="protein sequence ID" value="PYB70423.1"/>
    <property type="molecule type" value="Genomic_DNA"/>
</dbReference>
<dbReference type="PANTHER" id="PTHR42886:SF29">
    <property type="entry name" value="PUMMELIG, ISOFORM A"/>
    <property type="match status" value="1"/>
</dbReference>
<proteinExistence type="predicted"/>
<evidence type="ECO:0000313" key="2">
    <source>
        <dbReference type="EMBL" id="PYB70423.1"/>
    </source>
</evidence>
<dbReference type="PANTHER" id="PTHR42886">
    <property type="entry name" value="RE40534P-RELATED"/>
    <property type="match status" value="1"/>
</dbReference>
<comment type="caution">
    <text evidence="2">The sequence shown here is derived from an EMBL/GenBank/DDBJ whole genome shotgun (WGS) entry which is preliminary data.</text>
</comment>
<dbReference type="Gene3D" id="3.40.50.1820">
    <property type="entry name" value="alpha/beta hydrolase"/>
    <property type="match status" value="2"/>
</dbReference>
<dbReference type="Proteomes" id="UP000247536">
    <property type="component" value="Unassembled WGS sequence"/>
</dbReference>
<dbReference type="InterPro" id="IPR029058">
    <property type="entry name" value="AB_hydrolase_fold"/>
</dbReference>
<dbReference type="SUPFAM" id="SSF53474">
    <property type="entry name" value="alpha/beta-Hydrolases"/>
    <property type="match status" value="2"/>
</dbReference>
<accession>A0ABX5NKZ7</accession>
<dbReference type="Pfam" id="PF12146">
    <property type="entry name" value="Hydrolase_4"/>
    <property type="match status" value="2"/>
</dbReference>
<feature type="domain" description="Serine aminopeptidase S33" evidence="1">
    <location>
        <begin position="322"/>
        <end position="571"/>
    </location>
</feature>
<feature type="domain" description="Serine aminopeptidase S33" evidence="1">
    <location>
        <begin position="50"/>
        <end position="168"/>
    </location>
</feature>
<name>A0ABX5NKZ7_9HYPH</name>
<sequence>MRRVASGEMHGPEVFASSGESAQPICFDGLAGMYHAAHGDTAVLLLSPWGFEELCSRMTYRLLGERFAALGYPCLRFDLPGTGHSTLASAEISDENSWRTAVCKAYDHLCTLSQAQRVIVVGQGLGGLLAAHLAQQRPVAGLVFLAPATQGRGHLREIAAWTAMTKGEFKVSSTDGPPGGFMSAGFVLSAATVNEIRQLQPLGSLPAVVQRVLLATRPDNAADARLLEELSANGLVVETTVFADHADYVSSPIFGSIPTDTLDKVANWVTQRFPVLTGRQAPVTVGQAVAHLDGDGYDENFFRFGPSDMFFGAFTRPTSGQKTKTAVLILNAGADHSVGWGRYSVDLARDLARQGFSSMRIDQAGIGETPLWPGQQQPVMYSLRANDDVACAIGWMEAEAGIEQVVLLGRCSGGYPAFLSAVSDRRVVASVMINVRKLHWEPDEDILKAIRDPVEPVDTYRQNLRSARQFKRIINGELKVSTVLRKLSRTLVEIAAKKLAPLFGNRSRHTRISRIVRARLQSLTARHVPVALIYSEGDPGLRDLQEWAGRDLAKLAAYPNVAVHVIGGADHNLSPVSVRSDVTNVIAQFLRGKLSPSN</sequence>
<dbReference type="InterPro" id="IPR022742">
    <property type="entry name" value="Hydrolase_4"/>
</dbReference>
<protein>
    <recommendedName>
        <fullName evidence="1">Serine aminopeptidase S33 domain-containing protein</fullName>
    </recommendedName>
</protein>
<gene>
    <name evidence="2" type="ORF">DMY87_21200</name>
</gene>
<reference evidence="2 3" key="1">
    <citation type="submission" date="2018-06" db="EMBL/GenBank/DDBJ databases">
        <title>Rhizobium wuzhouense sp. nov., isolated from roots of Oryza officinalis.</title>
        <authorList>
            <person name="Yuan T."/>
        </authorList>
    </citation>
    <scope>NUCLEOTIDE SEQUENCE [LARGE SCALE GENOMIC DNA]</scope>
    <source>
        <strain evidence="2 3">W44</strain>
    </source>
</reference>
<evidence type="ECO:0000259" key="1">
    <source>
        <dbReference type="Pfam" id="PF12146"/>
    </source>
</evidence>
<evidence type="ECO:0000313" key="3">
    <source>
        <dbReference type="Proteomes" id="UP000247536"/>
    </source>
</evidence>
<organism evidence="2 3">
    <name type="scientific">Rhizobium wuzhouense</name>
    <dbReference type="NCBI Taxonomy" id="1986026"/>
    <lineage>
        <taxon>Bacteria</taxon>
        <taxon>Pseudomonadati</taxon>
        <taxon>Pseudomonadota</taxon>
        <taxon>Alphaproteobacteria</taxon>
        <taxon>Hyphomicrobiales</taxon>
        <taxon>Rhizobiaceae</taxon>
        <taxon>Rhizobium/Agrobacterium group</taxon>
        <taxon>Rhizobium</taxon>
    </lineage>
</organism>